<evidence type="ECO:0000313" key="2">
    <source>
        <dbReference type="Proteomes" id="UP000657592"/>
    </source>
</evidence>
<gene>
    <name evidence="1" type="ORF">GCM10010921_30420</name>
</gene>
<evidence type="ECO:0000313" key="1">
    <source>
        <dbReference type="EMBL" id="GGH51168.1"/>
    </source>
</evidence>
<proteinExistence type="predicted"/>
<comment type="caution">
    <text evidence="1">The sequence shown here is derived from an EMBL/GenBank/DDBJ whole genome shotgun (WGS) entry which is preliminary data.</text>
</comment>
<dbReference type="Proteomes" id="UP000657592">
    <property type="component" value="Unassembled WGS sequence"/>
</dbReference>
<protein>
    <submittedName>
        <fullName evidence="1">Uncharacterized protein</fullName>
    </submittedName>
</protein>
<keyword evidence="2" id="KW-1185">Reference proteome</keyword>
<reference evidence="1" key="1">
    <citation type="journal article" date="2014" name="Int. J. Syst. Evol. Microbiol.">
        <title>Complete genome sequence of Corynebacterium casei LMG S-19264T (=DSM 44701T), isolated from a smear-ripened cheese.</title>
        <authorList>
            <consortium name="US DOE Joint Genome Institute (JGI-PGF)"/>
            <person name="Walter F."/>
            <person name="Albersmeier A."/>
            <person name="Kalinowski J."/>
            <person name="Ruckert C."/>
        </authorList>
    </citation>
    <scope>NUCLEOTIDE SEQUENCE</scope>
    <source>
        <strain evidence="1">CGMCC 1.15794</strain>
    </source>
</reference>
<dbReference type="EMBL" id="BMJY01000024">
    <property type="protein sequence ID" value="GGH51168.1"/>
    <property type="molecule type" value="Genomic_DNA"/>
</dbReference>
<organism evidence="1 2">
    <name type="scientific">Microbacterium album</name>
    <dbReference type="NCBI Taxonomy" id="2053191"/>
    <lineage>
        <taxon>Bacteria</taxon>
        <taxon>Bacillati</taxon>
        <taxon>Actinomycetota</taxon>
        <taxon>Actinomycetes</taxon>
        <taxon>Micrococcales</taxon>
        <taxon>Microbacteriaceae</taxon>
        <taxon>Microbacterium</taxon>
    </lineage>
</organism>
<accession>A0A917MNG2</accession>
<reference evidence="1" key="2">
    <citation type="submission" date="2020-09" db="EMBL/GenBank/DDBJ databases">
        <authorList>
            <person name="Sun Q."/>
            <person name="Zhou Y."/>
        </authorList>
    </citation>
    <scope>NUCLEOTIDE SEQUENCE</scope>
    <source>
        <strain evidence="1">CGMCC 1.15794</strain>
    </source>
</reference>
<dbReference type="AlphaFoldDB" id="A0A917MNG2"/>
<name>A0A917MNG2_9MICO</name>
<sequence length="117" mass="13588">MDYHFTGVWEYNLTVSENTWRVICQASALKREWTRMDAVSVIADWRLRAIPMEPTRIPGTPDPAGFIGPALDGTELEVFADILPEKREISVFHMMPARPHVIQKIRKAKNKQERKQR</sequence>